<name>A0A075A7A6_OPIVI</name>
<sequence length="115" mass="13420">MAGNRCQWRSCCQFPVCLSGWRCRHLSARYPPSSTLFSFHSRRIQASKRWHFTSRHLRRRVLFSVPPSAWRKPRGGQHMTWQKGLKEITKILGVVGVVYLPGWGPRDPVCAWLET</sequence>
<protein>
    <submittedName>
        <fullName evidence="1">Uncharacterized protein</fullName>
    </submittedName>
</protein>
<proteinExistence type="predicted"/>
<evidence type="ECO:0000313" key="1">
    <source>
        <dbReference type="EMBL" id="KER34242.1"/>
    </source>
</evidence>
<keyword evidence="2" id="KW-1185">Reference proteome</keyword>
<dbReference type="KEGG" id="ovi:T265_00094"/>
<evidence type="ECO:0000313" key="2">
    <source>
        <dbReference type="Proteomes" id="UP000054324"/>
    </source>
</evidence>
<dbReference type="OrthoDB" id="6229751at2759"/>
<organism evidence="1 2">
    <name type="scientific">Opisthorchis viverrini</name>
    <name type="common">Southeast Asian liver fluke</name>
    <dbReference type="NCBI Taxonomy" id="6198"/>
    <lineage>
        <taxon>Eukaryota</taxon>
        <taxon>Metazoa</taxon>
        <taxon>Spiralia</taxon>
        <taxon>Lophotrochozoa</taxon>
        <taxon>Platyhelminthes</taxon>
        <taxon>Trematoda</taxon>
        <taxon>Digenea</taxon>
        <taxon>Opisthorchiida</taxon>
        <taxon>Opisthorchiata</taxon>
        <taxon>Opisthorchiidae</taxon>
        <taxon>Opisthorchis</taxon>
    </lineage>
</organism>
<accession>A0A075A7A6</accession>
<dbReference type="EMBL" id="KL596619">
    <property type="protein sequence ID" value="KER34242.1"/>
    <property type="molecule type" value="Genomic_DNA"/>
</dbReference>
<gene>
    <name evidence="1" type="ORF">T265_00094</name>
</gene>
<dbReference type="GeneID" id="20314282"/>
<dbReference type="RefSeq" id="XP_009162015.1">
    <property type="nucleotide sequence ID" value="XM_009163751.1"/>
</dbReference>
<dbReference type="CTD" id="20314282"/>
<dbReference type="AlphaFoldDB" id="A0A075A7A6"/>
<reference evidence="1 2" key="1">
    <citation type="submission" date="2013-11" db="EMBL/GenBank/DDBJ databases">
        <title>Opisthorchis viverrini - life in the bile duct.</title>
        <authorList>
            <person name="Young N.D."/>
            <person name="Nagarajan N."/>
            <person name="Lin S.J."/>
            <person name="Korhonen P.K."/>
            <person name="Jex A.R."/>
            <person name="Hall R.S."/>
            <person name="Safavi-Hemami H."/>
            <person name="Kaewkong W."/>
            <person name="Bertrand D."/>
            <person name="Gao S."/>
            <person name="Seet Q."/>
            <person name="Wongkham S."/>
            <person name="Teh B.T."/>
            <person name="Wongkham C."/>
            <person name="Intapan P.M."/>
            <person name="Maleewong W."/>
            <person name="Yang X."/>
            <person name="Hu M."/>
            <person name="Wang Z."/>
            <person name="Hofmann A."/>
            <person name="Sternberg P.W."/>
            <person name="Tan P."/>
            <person name="Wang J."/>
            <person name="Gasser R.B."/>
        </authorList>
    </citation>
    <scope>NUCLEOTIDE SEQUENCE [LARGE SCALE GENOMIC DNA]</scope>
</reference>
<dbReference type="Proteomes" id="UP000054324">
    <property type="component" value="Unassembled WGS sequence"/>
</dbReference>